<dbReference type="AlphaFoldDB" id="A0A8T0VK26"/>
<dbReference type="InterPro" id="IPR007021">
    <property type="entry name" value="DUF659"/>
</dbReference>
<evidence type="ECO:0000256" key="3">
    <source>
        <dbReference type="ARBA" id="ARBA00022771"/>
    </source>
</evidence>
<dbReference type="Proteomes" id="UP000823388">
    <property type="component" value="Chromosome 2N"/>
</dbReference>
<protein>
    <recommendedName>
        <fullName evidence="9">BED-type domain-containing protein</fullName>
    </recommendedName>
</protein>
<evidence type="ECO:0000313" key="11">
    <source>
        <dbReference type="Proteomes" id="UP000823388"/>
    </source>
</evidence>
<keyword evidence="2" id="KW-0479">Metal-binding</keyword>
<dbReference type="GO" id="GO:0005634">
    <property type="term" value="C:nucleus"/>
    <property type="evidence" value="ECO:0007669"/>
    <property type="project" value="UniProtKB-SubCell"/>
</dbReference>
<evidence type="ECO:0000313" key="10">
    <source>
        <dbReference type="EMBL" id="KAG2637121.1"/>
    </source>
</evidence>
<evidence type="ECO:0000256" key="8">
    <source>
        <dbReference type="SAM" id="MobiDB-lite"/>
    </source>
</evidence>
<gene>
    <name evidence="10" type="ORF">PVAP13_2NG501103</name>
</gene>
<accession>A0A8T0VK26</accession>
<evidence type="ECO:0000256" key="2">
    <source>
        <dbReference type="ARBA" id="ARBA00022723"/>
    </source>
</evidence>
<evidence type="ECO:0000256" key="6">
    <source>
        <dbReference type="ARBA" id="ARBA00023242"/>
    </source>
</evidence>
<name>A0A8T0VK26_PANVG</name>
<evidence type="ECO:0000256" key="4">
    <source>
        <dbReference type="ARBA" id="ARBA00022833"/>
    </source>
</evidence>
<reference evidence="10" key="1">
    <citation type="submission" date="2020-05" db="EMBL/GenBank/DDBJ databases">
        <title>WGS assembly of Panicum virgatum.</title>
        <authorList>
            <person name="Lovell J.T."/>
            <person name="Jenkins J."/>
            <person name="Shu S."/>
            <person name="Juenger T.E."/>
            <person name="Schmutz J."/>
        </authorList>
    </citation>
    <scope>NUCLEOTIDE SEQUENCE</scope>
    <source>
        <strain evidence="10">AP13</strain>
    </source>
</reference>
<dbReference type="GO" id="GO:0003677">
    <property type="term" value="F:DNA binding"/>
    <property type="evidence" value="ECO:0007669"/>
    <property type="project" value="UniProtKB-KW"/>
</dbReference>
<dbReference type="InterPro" id="IPR008906">
    <property type="entry name" value="HATC_C_dom"/>
</dbReference>
<feature type="domain" description="BED-type" evidence="9">
    <location>
        <begin position="23"/>
        <end position="94"/>
    </location>
</feature>
<dbReference type="SUPFAM" id="SSF53098">
    <property type="entry name" value="Ribonuclease H-like"/>
    <property type="match status" value="1"/>
</dbReference>
<feature type="region of interest" description="Disordered" evidence="8">
    <location>
        <begin position="1"/>
        <end position="20"/>
    </location>
</feature>
<dbReference type="PROSITE" id="PS50808">
    <property type="entry name" value="ZF_BED"/>
    <property type="match status" value="1"/>
</dbReference>
<keyword evidence="11" id="KW-1185">Reference proteome</keyword>
<dbReference type="PANTHER" id="PTHR32166">
    <property type="entry name" value="OSJNBA0013A04.12 PROTEIN"/>
    <property type="match status" value="1"/>
</dbReference>
<keyword evidence="5" id="KW-0238">DNA-binding</keyword>
<dbReference type="GO" id="GO:0046983">
    <property type="term" value="F:protein dimerization activity"/>
    <property type="evidence" value="ECO:0007669"/>
    <property type="project" value="InterPro"/>
</dbReference>
<dbReference type="EMBL" id="CM029040">
    <property type="protein sequence ID" value="KAG2637121.1"/>
    <property type="molecule type" value="Genomic_DNA"/>
</dbReference>
<organism evidence="10 11">
    <name type="scientific">Panicum virgatum</name>
    <name type="common">Blackwell switchgrass</name>
    <dbReference type="NCBI Taxonomy" id="38727"/>
    <lineage>
        <taxon>Eukaryota</taxon>
        <taxon>Viridiplantae</taxon>
        <taxon>Streptophyta</taxon>
        <taxon>Embryophyta</taxon>
        <taxon>Tracheophyta</taxon>
        <taxon>Spermatophyta</taxon>
        <taxon>Magnoliopsida</taxon>
        <taxon>Liliopsida</taxon>
        <taxon>Poales</taxon>
        <taxon>Poaceae</taxon>
        <taxon>PACMAD clade</taxon>
        <taxon>Panicoideae</taxon>
        <taxon>Panicodae</taxon>
        <taxon>Paniceae</taxon>
        <taxon>Panicinae</taxon>
        <taxon>Panicum</taxon>
        <taxon>Panicum sect. Hiantes</taxon>
    </lineage>
</organism>
<proteinExistence type="predicted"/>
<keyword evidence="6" id="KW-0539">Nucleus</keyword>
<evidence type="ECO:0000256" key="5">
    <source>
        <dbReference type="ARBA" id="ARBA00023125"/>
    </source>
</evidence>
<evidence type="ECO:0000259" key="9">
    <source>
        <dbReference type="PROSITE" id="PS50808"/>
    </source>
</evidence>
<dbReference type="InterPro" id="IPR003656">
    <property type="entry name" value="Znf_BED"/>
</dbReference>
<keyword evidence="4" id="KW-0862">Zinc</keyword>
<dbReference type="GO" id="GO:0008270">
    <property type="term" value="F:zinc ion binding"/>
    <property type="evidence" value="ECO:0007669"/>
    <property type="project" value="UniProtKB-KW"/>
</dbReference>
<dbReference type="InterPro" id="IPR012337">
    <property type="entry name" value="RNaseH-like_sf"/>
</dbReference>
<dbReference type="Pfam" id="PF04937">
    <property type="entry name" value="DUF659"/>
    <property type="match status" value="1"/>
</dbReference>
<dbReference type="PANTHER" id="PTHR32166:SF74">
    <property type="entry name" value="OS05G0256350 PROTEIN"/>
    <property type="match status" value="1"/>
</dbReference>
<sequence>MSTEQGDSAPDAGTEATNLLKRNSDDVGWEYGVLVDASNKDKVKCKLCDKEMRGGIHRLKEHLAHEGKNVKKCIARIPLAMEAKEKCKKALDDAKRKREEKTVRELEIREEVHVSRVGTDSDEITCVGSSQPHKLGPIDKWTRAIDPKATKSDSLKQQQLNKELWKERTNEVHKYIARWAYTHGIAFNACDNDEFKQMCEAIGQFGPGLVPPTQDALRGKLLEEEYERTKSLLQEREAEKMKNGCSIMTDAWSDRNRKSIMNLCTNCADGTSFISSKEMSHVSHTSEVIFDLVDKSIEEIGVDNVVQVVTDNASNNMGAKRLLEEKRPHIFWTSCAAHTINLMLQGIGNMTRFKKVVDQAKCLRYFTEGKEVVRPGVTRFASNFLTLSSIQEKKDQLRKMVVHSRWDSLKDVKSKKEKEAIATILSPNFWKDVKLTSTVFEPLVKVLRLVDGDVRPSMGFLYGELLKAKRQIKEAFGNVEARFKDVIAIIDKKINGRLDSSLHLTAYLLNPHYSYSGPSIFDQPKISEGFIACVEKFYYHDEDMQHQAANIELKKFQNREGSFSKKLARTFENFDYNPASWWRLYGYETPALQKMATRILSLTSSSYGCERNWSGFEGIHTKKRNRLTTTRLNKLVYIQFNSKLLSKREKIQSNKITDVLLSSDTTEAQGFLQEGGDDCALVDFRDGEEDEMEGTRIPWSVIREAVGADEQLELRRSARVRELYAEEEFESEEEDMCYSEDEI</sequence>
<dbReference type="Pfam" id="PF05699">
    <property type="entry name" value="Dimer_Tnp_hAT"/>
    <property type="match status" value="1"/>
</dbReference>
<evidence type="ECO:0000256" key="7">
    <source>
        <dbReference type="PROSITE-ProRule" id="PRU00027"/>
    </source>
</evidence>
<comment type="subcellular location">
    <subcellularLocation>
        <location evidence="1">Nucleus</location>
    </subcellularLocation>
</comment>
<comment type="caution">
    <text evidence="10">The sequence shown here is derived from an EMBL/GenBank/DDBJ whole genome shotgun (WGS) entry which is preliminary data.</text>
</comment>
<keyword evidence="3 7" id="KW-0863">Zinc-finger</keyword>
<evidence type="ECO:0000256" key="1">
    <source>
        <dbReference type="ARBA" id="ARBA00004123"/>
    </source>
</evidence>